<keyword evidence="4" id="KW-0238">DNA-binding</keyword>
<dbReference type="PANTHER" id="PTHR31069">
    <property type="entry name" value="OLEATE-ACTIVATED TRANSCRIPTION FACTOR 1-RELATED"/>
    <property type="match status" value="1"/>
</dbReference>
<evidence type="ECO:0000259" key="9">
    <source>
        <dbReference type="PROSITE" id="PS50048"/>
    </source>
</evidence>
<protein>
    <submittedName>
        <fullName evidence="10">Multidrug resistance regulator 1</fullName>
    </submittedName>
</protein>
<evidence type="ECO:0000256" key="1">
    <source>
        <dbReference type="ARBA" id="ARBA00022723"/>
    </source>
</evidence>
<dbReference type="InterPro" id="IPR050675">
    <property type="entry name" value="OAF3"/>
</dbReference>
<keyword evidence="3" id="KW-0805">Transcription regulation</keyword>
<keyword evidence="11" id="KW-1185">Reference proteome</keyword>
<keyword evidence="5" id="KW-0804">Transcription</keyword>
<dbReference type="SMART" id="SM00066">
    <property type="entry name" value="GAL4"/>
    <property type="match status" value="1"/>
</dbReference>
<dbReference type="GO" id="GO:0006351">
    <property type="term" value="P:DNA-templated transcription"/>
    <property type="evidence" value="ECO:0007669"/>
    <property type="project" value="InterPro"/>
</dbReference>
<dbReference type="CDD" id="cd00067">
    <property type="entry name" value="GAL4"/>
    <property type="match status" value="1"/>
</dbReference>
<feature type="domain" description="Zn(2)-C6 fungal-type" evidence="9">
    <location>
        <begin position="11"/>
        <end position="43"/>
    </location>
</feature>
<evidence type="ECO:0000256" key="5">
    <source>
        <dbReference type="ARBA" id="ARBA00023163"/>
    </source>
</evidence>
<evidence type="ECO:0000256" key="4">
    <source>
        <dbReference type="ARBA" id="ARBA00023125"/>
    </source>
</evidence>
<feature type="coiled-coil region" evidence="7">
    <location>
        <begin position="126"/>
        <end position="153"/>
    </location>
</feature>
<evidence type="ECO:0000313" key="11">
    <source>
        <dbReference type="Proteomes" id="UP000095605"/>
    </source>
</evidence>
<evidence type="ECO:0000256" key="2">
    <source>
        <dbReference type="ARBA" id="ARBA00022833"/>
    </source>
</evidence>
<dbReference type="GO" id="GO:0003677">
    <property type="term" value="F:DNA binding"/>
    <property type="evidence" value="ECO:0007669"/>
    <property type="project" value="UniProtKB-KW"/>
</dbReference>
<dbReference type="InterPro" id="IPR007219">
    <property type="entry name" value="XnlR_reg_dom"/>
</dbReference>
<dbReference type="OrthoDB" id="2943660at2759"/>
<accession>A0A1E5RSL2</accession>
<dbReference type="EMBL" id="LPNL01000003">
    <property type="protein sequence ID" value="OEJ89693.1"/>
    <property type="molecule type" value="Genomic_DNA"/>
</dbReference>
<feature type="region of interest" description="Disordered" evidence="8">
    <location>
        <begin position="1101"/>
        <end position="1130"/>
    </location>
</feature>
<feature type="compositionally biased region" description="Basic residues" evidence="8">
    <location>
        <begin position="1102"/>
        <end position="1118"/>
    </location>
</feature>
<name>A0A1E5RSL2_9ASCO</name>
<comment type="caution">
    <text evidence="10">The sequence shown here is derived from an EMBL/GenBank/DDBJ whole genome shotgun (WGS) entry which is preliminary data.</text>
</comment>
<evidence type="ECO:0000256" key="6">
    <source>
        <dbReference type="ARBA" id="ARBA00023242"/>
    </source>
</evidence>
<sequence length="1295" mass="149043">METKPVSSGKTCLTCRRRKVKCDKTKPVCLKCINYNSAMSCVYANNSKDSKINSNFPKRKRGRPSKTENENIESINLAKTPLLNLSNNNTIYLTDMDNVSNQEKISSNTANYIPPVMNNLQQNIYKRRYSKTLMEEEDSLKQFQNNLKQQLMNSDDSKSDTLNQIINIQKQKPGQISSKFADLSIYVQKNSNKQKLLKELSVLKKNLNNMESLIDGSINQELMALDELESKFDRFNPREFDTLDHGEDDNNYQIYNNISKMSFYDGYEQVSVFNARLNFTAPLSADVVLKKDSFGKVLNLMVENTLNDYARSLDNKKSHQKYDALRVQDSNSVPSLINTVNNSKRKLQTEDGENKKIKTEAKSNNDDDEEEEANAIFNNKFLENEGLDEMKTIIHQGKPIISNKETSAQKFSTSNMRSAIKPLKKATSADEYLGVSSKPTVTKNHTDDIAFWTSLNKVLENIDNSDLSSKPSNQIIKDINYKNRVPESLFGMQPSLEHEVILQIQDILPPGKIIAIHCNNFFKSPIHGLYPIINEDWWMDTMHRLLGFSESQLTSDQQPKVNISRRFDVSKLATLLVMMRLSYLTYPDSLKDCTTEEEKYILSYPIGKEFIDLAQRSLNVFKMLRKGILPVLHCFLLLRVYRKYAPEEGDMVDACDSETFTGFLVKISTSIGLNTDVARSAWVKDEGMYVDQWRKCWYSVYFFDFMENCNMGNSSSIDIDSFDTRLPEFKLDPANGTYPNFVTDAPLEDIVVNNFQKNFETSLIARDLLNCITNKRLKFSVPNLQIILNNLNGSIEKNFGSSLGDIIDLEVEILADSVFKLNNFIWFIELKVLLFLSYMHMFIHIDEQISSNYDMIIKNDELGEKVELYHYYLKKILEIYVEIEPVLLLCYNSSKIDPIFGRGSKVIVLEVCQNLIIRLVPGIQIIAARFLHFKFNFKDNLSNKDEPETKIVNDIVNNLMEKLSHTGGICRLLAKKHFQMWRNSQSSQFIFYLLNQPFEDNLFKKDSNINNIHRNEWQYQNGTGYSRAFPHKFLPQANFLTHYNKEHLLEIYSTLNHVKWNIFGDHYTEDEIKQGIMYRDKQYETSFNKFLKKNASSEFGKKTKKKTTSQKSKGKAAVKNKNASEDASVTPLDEAYSKSDLVNDAHDTGKLSRNSVSDDNLDFIDEIDKYWYLNYTSGNKGLFLENNHQDQMLYYSNLDDFFDKSIPQSTAEFSLYPTGDHMINTEQSKDEDVATPDTEALKNQVIEKLAALIPDENNPSKIINQQGANTNNASESLKKFMFNNGSNNYSDEINF</sequence>
<dbReference type="PANTHER" id="PTHR31069:SF12">
    <property type="entry name" value="TRANSCRIPTION FACTOR DOMAIN-CONTAINING PROTEIN"/>
    <property type="match status" value="1"/>
</dbReference>
<keyword evidence="2" id="KW-0862">Zinc</keyword>
<proteinExistence type="predicted"/>
<dbReference type="InterPro" id="IPR001138">
    <property type="entry name" value="Zn2Cys6_DnaBD"/>
</dbReference>
<gene>
    <name evidence="10" type="ORF">AWRI3578_g1301</name>
</gene>
<feature type="compositionally biased region" description="Basic and acidic residues" evidence="8">
    <location>
        <begin position="347"/>
        <end position="365"/>
    </location>
</feature>
<keyword evidence="6" id="KW-0539">Nucleus</keyword>
<feature type="region of interest" description="Disordered" evidence="8">
    <location>
        <begin position="342"/>
        <end position="371"/>
    </location>
</feature>
<dbReference type="Pfam" id="PF04082">
    <property type="entry name" value="Fungal_trans"/>
    <property type="match status" value="1"/>
</dbReference>
<keyword evidence="1" id="KW-0479">Metal-binding</keyword>
<dbReference type="Pfam" id="PF00172">
    <property type="entry name" value="Zn_clus"/>
    <property type="match status" value="1"/>
</dbReference>
<dbReference type="PROSITE" id="PS50048">
    <property type="entry name" value="ZN2_CY6_FUNGAL_2"/>
    <property type="match status" value="1"/>
</dbReference>
<dbReference type="GO" id="GO:0000981">
    <property type="term" value="F:DNA-binding transcription factor activity, RNA polymerase II-specific"/>
    <property type="evidence" value="ECO:0007669"/>
    <property type="project" value="InterPro"/>
</dbReference>
<feature type="region of interest" description="Disordered" evidence="8">
    <location>
        <begin position="52"/>
        <end position="71"/>
    </location>
</feature>
<evidence type="ECO:0000256" key="3">
    <source>
        <dbReference type="ARBA" id="ARBA00023015"/>
    </source>
</evidence>
<evidence type="ECO:0000313" key="10">
    <source>
        <dbReference type="EMBL" id="OEJ89693.1"/>
    </source>
</evidence>
<reference evidence="11" key="1">
    <citation type="journal article" date="2016" name="Genome Announc.">
        <title>Genome sequences of three species of Hanseniaspora isolated from spontaneous wine fermentations.</title>
        <authorList>
            <person name="Sternes P.R."/>
            <person name="Lee D."/>
            <person name="Kutyna D.R."/>
            <person name="Borneman A.R."/>
        </authorList>
    </citation>
    <scope>NUCLEOTIDE SEQUENCE [LARGE SCALE GENOMIC DNA]</scope>
    <source>
        <strain evidence="11">AWRI3578</strain>
    </source>
</reference>
<dbReference type="CDD" id="cd12148">
    <property type="entry name" value="fungal_TF_MHR"/>
    <property type="match status" value="1"/>
</dbReference>
<dbReference type="Proteomes" id="UP000095605">
    <property type="component" value="Unassembled WGS sequence"/>
</dbReference>
<dbReference type="GO" id="GO:0008270">
    <property type="term" value="F:zinc ion binding"/>
    <property type="evidence" value="ECO:0007669"/>
    <property type="project" value="InterPro"/>
</dbReference>
<organism evidence="10 11">
    <name type="scientific">Hanseniaspora opuntiae</name>
    <dbReference type="NCBI Taxonomy" id="211096"/>
    <lineage>
        <taxon>Eukaryota</taxon>
        <taxon>Fungi</taxon>
        <taxon>Dikarya</taxon>
        <taxon>Ascomycota</taxon>
        <taxon>Saccharomycotina</taxon>
        <taxon>Saccharomycetes</taxon>
        <taxon>Saccharomycodales</taxon>
        <taxon>Saccharomycodaceae</taxon>
        <taxon>Hanseniaspora</taxon>
    </lineage>
</organism>
<keyword evidence="7" id="KW-0175">Coiled coil</keyword>
<dbReference type="InterPro" id="IPR036864">
    <property type="entry name" value="Zn2-C6_fun-type_DNA-bd_sf"/>
</dbReference>
<dbReference type="PROSITE" id="PS00463">
    <property type="entry name" value="ZN2_CY6_FUNGAL_1"/>
    <property type="match status" value="1"/>
</dbReference>
<feature type="coiled-coil region" evidence="7">
    <location>
        <begin position="186"/>
        <end position="213"/>
    </location>
</feature>
<evidence type="ECO:0000256" key="8">
    <source>
        <dbReference type="SAM" id="MobiDB-lite"/>
    </source>
</evidence>
<dbReference type="Gene3D" id="4.10.240.10">
    <property type="entry name" value="Zn(2)-C6 fungal-type DNA-binding domain"/>
    <property type="match status" value="1"/>
</dbReference>
<dbReference type="SUPFAM" id="SSF57701">
    <property type="entry name" value="Zn2/Cys6 DNA-binding domain"/>
    <property type="match status" value="1"/>
</dbReference>
<evidence type="ECO:0000256" key="7">
    <source>
        <dbReference type="SAM" id="Coils"/>
    </source>
</evidence>